<dbReference type="Proteomes" id="UP000321947">
    <property type="component" value="Unassembled WGS sequence"/>
</dbReference>
<reference evidence="1 2" key="1">
    <citation type="submission" date="2019-08" db="EMBL/GenBank/DDBJ databases">
        <title>Draft genome sequences of two oriental melons (Cucumis melo L. var makuwa).</title>
        <authorList>
            <person name="Kwon S.-Y."/>
        </authorList>
    </citation>
    <scope>NUCLEOTIDE SEQUENCE [LARGE SCALE GENOMIC DNA]</scope>
    <source>
        <strain evidence="2">cv. Chang Bougi</strain>
        <tissue evidence="1">Leaf</tissue>
    </source>
</reference>
<sequence length="99" mass="11092">MKVLTQGTYGLNVFHNGCPETRSCRRPKFEYLRTQTFQLTLLLEFNSFCHLPKDGTDRVEQVVAVPGSHPACCSPPKAGNWKSNVIAVWPKEKSRDGLG</sequence>
<evidence type="ECO:0000313" key="2">
    <source>
        <dbReference type="Proteomes" id="UP000321947"/>
    </source>
</evidence>
<dbReference type="EMBL" id="SSTD01014011">
    <property type="protein sequence ID" value="TYK04893.1"/>
    <property type="molecule type" value="Genomic_DNA"/>
</dbReference>
<dbReference type="AlphaFoldDB" id="A0A5D3BYP7"/>
<organism evidence="1 2">
    <name type="scientific">Cucumis melo var. makuwa</name>
    <name type="common">Oriental melon</name>
    <dbReference type="NCBI Taxonomy" id="1194695"/>
    <lineage>
        <taxon>Eukaryota</taxon>
        <taxon>Viridiplantae</taxon>
        <taxon>Streptophyta</taxon>
        <taxon>Embryophyta</taxon>
        <taxon>Tracheophyta</taxon>
        <taxon>Spermatophyta</taxon>
        <taxon>Magnoliopsida</taxon>
        <taxon>eudicotyledons</taxon>
        <taxon>Gunneridae</taxon>
        <taxon>Pentapetalae</taxon>
        <taxon>rosids</taxon>
        <taxon>fabids</taxon>
        <taxon>Cucurbitales</taxon>
        <taxon>Cucurbitaceae</taxon>
        <taxon>Benincaseae</taxon>
        <taxon>Cucumis</taxon>
    </lineage>
</organism>
<comment type="caution">
    <text evidence="1">The sequence shown here is derived from an EMBL/GenBank/DDBJ whole genome shotgun (WGS) entry which is preliminary data.</text>
</comment>
<name>A0A5D3BYP7_CUCMM</name>
<evidence type="ECO:0000313" key="1">
    <source>
        <dbReference type="EMBL" id="TYK04893.1"/>
    </source>
</evidence>
<accession>A0A5D3BYP7</accession>
<proteinExistence type="predicted"/>
<gene>
    <name evidence="1" type="ORF">E5676_scaffold143G00910</name>
</gene>
<protein>
    <submittedName>
        <fullName evidence="1">Uncharacterized protein</fullName>
    </submittedName>
</protein>